<dbReference type="InterPro" id="IPR000847">
    <property type="entry name" value="LysR_HTH_N"/>
</dbReference>
<dbReference type="Pfam" id="PF00126">
    <property type="entry name" value="HTH_1"/>
    <property type="match status" value="1"/>
</dbReference>
<protein>
    <submittedName>
        <fullName evidence="6">LysR family transcriptional regulator</fullName>
    </submittedName>
</protein>
<dbReference type="Gene3D" id="1.10.10.10">
    <property type="entry name" value="Winged helix-like DNA-binding domain superfamily/Winged helix DNA-binding domain"/>
    <property type="match status" value="1"/>
</dbReference>
<keyword evidence="3" id="KW-0238">DNA-binding</keyword>
<evidence type="ECO:0000313" key="6">
    <source>
        <dbReference type="EMBL" id="HIR02023.1"/>
    </source>
</evidence>
<feature type="domain" description="HTH lysR-type" evidence="5">
    <location>
        <begin position="1"/>
        <end position="58"/>
    </location>
</feature>
<organism evidence="6 7">
    <name type="scientific">Candidatus Aveggerthella stercoripullorum</name>
    <dbReference type="NCBI Taxonomy" id="2840688"/>
    <lineage>
        <taxon>Bacteria</taxon>
        <taxon>Bacillati</taxon>
        <taxon>Actinomycetota</taxon>
        <taxon>Coriobacteriia</taxon>
        <taxon>Eggerthellales</taxon>
        <taxon>Eggerthellaceae</taxon>
        <taxon>Eggerthellaceae incertae sedis</taxon>
        <taxon>Candidatus Aveggerthella</taxon>
    </lineage>
</organism>
<reference evidence="6" key="2">
    <citation type="journal article" date="2021" name="PeerJ">
        <title>Extensive microbial diversity within the chicken gut microbiome revealed by metagenomics and culture.</title>
        <authorList>
            <person name="Gilroy R."/>
            <person name="Ravi A."/>
            <person name="Getino M."/>
            <person name="Pursley I."/>
            <person name="Horton D.L."/>
            <person name="Alikhan N.F."/>
            <person name="Baker D."/>
            <person name="Gharbi K."/>
            <person name="Hall N."/>
            <person name="Watson M."/>
            <person name="Adriaenssens E.M."/>
            <person name="Foster-Nyarko E."/>
            <person name="Jarju S."/>
            <person name="Secka A."/>
            <person name="Antonio M."/>
            <person name="Oren A."/>
            <person name="Chaudhuri R.R."/>
            <person name="La Ragione R."/>
            <person name="Hildebrand F."/>
            <person name="Pallen M.J."/>
        </authorList>
    </citation>
    <scope>NUCLEOTIDE SEQUENCE</scope>
    <source>
        <strain evidence="6">ChiGjej1B1-2707</strain>
    </source>
</reference>
<dbReference type="Pfam" id="PF03466">
    <property type="entry name" value="LysR_substrate"/>
    <property type="match status" value="1"/>
</dbReference>
<comment type="caution">
    <text evidence="6">The sequence shown here is derived from an EMBL/GenBank/DDBJ whole genome shotgun (WGS) entry which is preliminary data.</text>
</comment>
<dbReference type="EMBL" id="DVGB01000089">
    <property type="protein sequence ID" value="HIR02023.1"/>
    <property type="molecule type" value="Genomic_DNA"/>
</dbReference>
<evidence type="ECO:0000259" key="5">
    <source>
        <dbReference type="PROSITE" id="PS50931"/>
    </source>
</evidence>
<dbReference type="InterPro" id="IPR005119">
    <property type="entry name" value="LysR_subst-bd"/>
</dbReference>
<evidence type="ECO:0000256" key="2">
    <source>
        <dbReference type="ARBA" id="ARBA00023015"/>
    </source>
</evidence>
<comment type="similarity">
    <text evidence="1">Belongs to the LysR transcriptional regulatory family.</text>
</comment>
<evidence type="ECO:0000256" key="3">
    <source>
        <dbReference type="ARBA" id="ARBA00023125"/>
    </source>
</evidence>
<reference evidence="6" key="1">
    <citation type="submission" date="2020-10" db="EMBL/GenBank/DDBJ databases">
        <authorList>
            <person name="Gilroy R."/>
        </authorList>
    </citation>
    <scope>NUCLEOTIDE SEQUENCE</scope>
    <source>
        <strain evidence="6">ChiGjej1B1-2707</strain>
    </source>
</reference>
<dbReference type="PROSITE" id="PS50931">
    <property type="entry name" value="HTH_LYSR"/>
    <property type="match status" value="1"/>
</dbReference>
<gene>
    <name evidence="6" type="ORF">IAA69_07170</name>
</gene>
<dbReference type="AlphaFoldDB" id="A0A9D1A2T3"/>
<dbReference type="InterPro" id="IPR036388">
    <property type="entry name" value="WH-like_DNA-bd_sf"/>
</dbReference>
<evidence type="ECO:0000256" key="1">
    <source>
        <dbReference type="ARBA" id="ARBA00009437"/>
    </source>
</evidence>
<dbReference type="Gene3D" id="3.40.190.10">
    <property type="entry name" value="Periplasmic binding protein-like II"/>
    <property type="match status" value="2"/>
</dbReference>
<dbReference type="SUPFAM" id="SSF53850">
    <property type="entry name" value="Periplasmic binding protein-like II"/>
    <property type="match status" value="1"/>
</dbReference>
<keyword evidence="2" id="KW-0805">Transcription regulation</keyword>
<keyword evidence="4" id="KW-0804">Transcription</keyword>
<proteinExistence type="inferred from homology"/>
<accession>A0A9D1A2T3</accession>
<dbReference type="PRINTS" id="PR00039">
    <property type="entry name" value="HTHLYSR"/>
</dbReference>
<evidence type="ECO:0000256" key="4">
    <source>
        <dbReference type="ARBA" id="ARBA00023163"/>
    </source>
</evidence>
<dbReference type="PANTHER" id="PTHR30126">
    <property type="entry name" value="HTH-TYPE TRANSCRIPTIONAL REGULATOR"/>
    <property type="match status" value="1"/>
</dbReference>
<evidence type="ECO:0000313" key="7">
    <source>
        <dbReference type="Proteomes" id="UP000824261"/>
    </source>
</evidence>
<dbReference type="PANTHER" id="PTHR30126:SF39">
    <property type="entry name" value="HTH-TYPE TRANSCRIPTIONAL REGULATOR CYSL"/>
    <property type="match status" value="1"/>
</dbReference>
<name>A0A9D1A2T3_9ACTN</name>
<dbReference type="GO" id="GO:0003700">
    <property type="term" value="F:DNA-binding transcription factor activity"/>
    <property type="evidence" value="ECO:0007669"/>
    <property type="project" value="InterPro"/>
</dbReference>
<sequence length="297" mass="33191">MLDFRARTFLSACRTRNYTRTAEELSITQPAVSQHIAYLERHYGMKLFSYVGKRLELTTAGELLYRALSGMAHDERLAEEALADLRTGRERLSFGVTLTVGEYLIARPLARYLSMHPHVDVRVEQAGTEVLLRRLREGEIDCALIEGYFDKHDLAWREFCMQELVGVCAPGTELSLGGSVGFEGLLERHILVREPGSGTRAVLEHALAERNLSLASFARMTEVSSLNIIKAFVAADVGISFLYEAAVREELEAGRLARIPLAGPSVDHAITFVHLAGSVFEERFERFFEELAALSRS</sequence>
<dbReference type="Proteomes" id="UP000824261">
    <property type="component" value="Unassembled WGS sequence"/>
</dbReference>
<dbReference type="SUPFAM" id="SSF46785">
    <property type="entry name" value="Winged helix' DNA-binding domain"/>
    <property type="match status" value="1"/>
</dbReference>
<dbReference type="GO" id="GO:0000976">
    <property type="term" value="F:transcription cis-regulatory region binding"/>
    <property type="evidence" value="ECO:0007669"/>
    <property type="project" value="TreeGrafter"/>
</dbReference>
<dbReference type="InterPro" id="IPR036390">
    <property type="entry name" value="WH_DNA-bd_sf"/>
</dbReference>